<proteinExistence type="predicted"/>
<reference evidence="5 6" key="1">
    <citation type="submission" date="2018-06" db="EMBL/GenBank/DDBJ databases">
        <title>Bacteria isolated from soil of Wuhan.</title>
        <authorList>
            <person name="Wei X."/>
            <person name="Chunhua H."/>
        </authorList>
    </citation>
    <scope>NUCLEOTIDE SEQUENCE [LARGE SCALE GENOMIC DNA]</scope>
    <source>
        <strain evidence="6">xwS2</strain>
    </source>
</reference>
<keyword evidence="3" id="KW-0472">Membrane</keyword>
<feature type="compositionally biased region" description="Basic and acidic residues" evidence="2">
    <location>
        <begin position="469"/>
        <end position="478"/>
    </location>
</feature>
<dbReference type="InterPro" id="IPR019734">
    <property type="entry name" value="TPR_rpt"/>
</dbReference>
<dbReference type="AlphaFoldDB" id="A0A443ZJG1"/>
<dbReference type="RefSeq" id="WP_128325515.1">
    <property type="nucleotide sequence ID" value="NZ_QJRG01000048.1"/>
</dbReference>
<dbReference type="InterPro" id="IPR002035">
    <property type="entry name" value="VWF_A"/>
</dbReference>
<dbReference type="PANTHER" id="PTHR22550">
    <property type="entry name" value="SPORE GERMINATION PROTEIN"/>
    <property type="match status" value="1"/>
</dbReference>
<sequence length="533" mass="58230">MELDFSAFHFLRPLWLLLLIPAALLPWLWLRRHDLKRQLNGLIAPHLLEHLLITPVDHQQLRPVYLLAALLALGGVAAAGPTWQQDIPDFLDNRAPLIIAVDLSPSMDADDVPPSRLAAAKHKLQDLIQRRAGARTALIAYAGSAHLVLPATEDPELLNTFVQALSTDLMDNIGKDVAGVIGQAKKLLDAEKMPGTLLLVTDGAAPEQFAAIPKLLSGTDLQVLVLAVGAQDGGLLRDAHGQPRIGNDGQPLVARFDAQGLKQLASAADAPLGSLTLNDDDLDWIELHAQQHFQQVQGDTQQVYWKDAGYWLCWPLALIALCCVRRGWRVHWLGGLLVAVLLSASPDSARAGALADAFFTPDQQGRWAFEHGHYPQAAAHFSDPYWKGLAAYNAADYDAALASFARLDSAPAFFYLGNIYVHRFKFTQAIAAYQQALKKQPDFPQATANLALAQALLKDYEDQQEAGTPDEKADKVVEDQTPSTGGKEQQQTTPQAASDQLWLNNLTTSPAQFLKRKFRLQDAARQQTGEGAP</sequence>
<dbReference type="Pfam" id="PF13414">
    <property type="entry name" value="TPR_11"/>
    <property type="match status" value="1"/>
</dbReference>
<dbReference type="PROSITE" id="PS50005">
    <property type="entry name" value="TPR"/>
    <property type="match status" value="1"/>
</dbReference>
<evidence type="ECO:0000313" key="5">
    <source>
        <dbReference type="EMBL" id="RWU19030.1"/>
    </source>
</evidence>
<dbReference type="Gene3D" id="1.25.40.10">
    <property type="entry name" value="Tetratricopeptide repeat domain"/>
    <property type="match status" value="1"/>
</dbReference>
<feature type="transmembrane region" description="Helical" evidence="3">
    <location>
        <begin position="12"/>
        <end position="30"/>
    </location>
</feature>
<keyword evidence="3" id="KW-1133">Transmembrane helix</keyword>
<evidence type="ECO:0000313" key="6">
    <source>
        <dbReference type="Proteomes" id="UP000288983"/>
    </source>
</evidence>
<dbReference type="InterPro" id="IPR036465">
    <property type="entry name" value="vWFA_dom_sf"/>
</dbReference>
<feature type="region of interest" description="Disordered" evidence="2">
    <location>
        <begin position="461"/>
        <end position="501"/>
    </location>
</feature>
<feature type="compositionally biased region" description="Polar residues" evidence="2">
    <location>
        <begin position="480"/>
        <end position="501"/>
    </location>
</feature>
<keyword evidence="1" id="KW-0802">TPR repeat</keyword>
<feature type="repeat" description="TPR" evidence="1">
    <location>
        <begin position="410"/>
        <end position="443"/>
    </location>
</feature>
<dbReference type="Proteomes" id="UP000288983">
    <property type="component" value="Unassembled WGS sequence"/>
</dbReference>
<dbReference type="STRING" id="237609.PSAKL28_24420"/>
<dbReference type="OrthoDB" id="9807628at2"/>
<evidence type="ECO:0000256" key="2">
    <source>
        <dbReference type="SAM" id="MobiDB-lite"/>
    </source>
</evidence>
<gene>
    <name evidence="5" type="ORF">DM813_22190</name>
</gene>
<protein>
    <recommendedName>
        <fullName evidence="4">VWFA domain-containing protein</fullName>
    </recommendedName>
</protein>
<evidence type="ECO:0000256" key="1">
    <source>
        <dbReference type="PROSITE-ProRule" id="PRU00339"/>
    </source>
</evidence>
<name>A0A443ZJG1_9PSED</name>
<dbReference type="SUPFAM" id="SSF53300">
    <property type="entry name" value="vWA-like"/>
    <property type="match status" value="1"/>
</dbReference>
<organism evidence="5 6">
    <name type="scientific">Pseudomonas alkylphenolica</name>
    <dbReference type="NCBI Taxonomy" id="237609"/>
    <lineage>
        <taxon>Bacteria</taxon>
        <taxon>Pseudomonadati</taxon>
        <taxon>Pseudomonadota</taxon>
        <taxon>Gammaproteobacteria</taxon>
        <taxon>Pseudomonadales</taxon>
        <taxon>Pseudomonadaceae</taxon>
        <taxon>Pseudomonas</taxon>
    </lineage>
</organism>
<feature type="domain" description="VWFA" evidence="4">
    <location>
        <begin position="96"/>
        <end position="296"/>
    </location>
</feature>
<dbReference type="SUPFAM" id="SSF48452">
    <property type="entry name" value="TPR-like"/>
    <property type="match status" value="1"/>
</dbReference>
<dbReference type="PROSITE" id="PS50234">
    <property type="entry name" value="VWFA"/>
    <property type="match status" value="1"/>
</dbReference>
<comment type="caution">
    <text evidence="5">The sequence shown here is derived from an EMBL/GenBank/DDBJ whole genome shotgun (WGS) entry which is preliminary data.</text>
</comment>
<evidence type="ECO:0000256" key="3">
    <source>
        <dbReference type="SAM" id="Phobius"/>
    </source>
</evidence>
<feature type="transmembrane region" description="Helical" evidence="3">
    <location>
        <begin position="64"/>
        <end position="83"/>
    </location>
</feature>
<dbReference type="Pfam" id="PF13519">
    <property type="entry name" value="VWA_2"/>
    <property type="match status" value="1"/>
</dbReference>
<evidence type="ECO:0000259" key="4">
    <source>
        <dbReference type="PROSITE" id="PS50234"/>
    </source>
</evidence>
<keyword evidence="3" id="KW-0812">Transmembrane</keyword>
<dbReference type="PANTHER" id="PTHR22550:SF14">
    <property type="entry name" value="VWFA DOMAIN-CONTAINING PROTEIN"/>
    <property type="match status" value="1"/>
</dbReference>
<dbReference type="Gene3D" id="3.40.50.410">
    <property type="entry name" value="von Willebrand factor, type A domain"/>
    <property type="match status" value="1"/>
</dbReference>
<dbReference type="EMBL" id="QJRG01000048">
    <property type="protein sequence ID" value="RWU19030.1"/>
    <property type="molecule type" value="Genomic_DNA"/>
</dbReference>
<dbReference type="SMART" id="SM00327">
    <property type="entry name" value="VWA"/>
    <property type="match status" value="1"/>
</dbReference>
<accession>A0A443ZJG1</accession>
<dbReference type="InterPro" id="IPR011990">
    <property type="entry name" value="TPR-like_helical_dom_sf"/>
</dbReference>
<dbReference type="SMART" id="SM00028">
    <property type="entry name" value="TPR"/>
    <property type="match status" value="1"/>
</dbReference>
<dbReference type="InterPro" id="IPR050768">
    <property type="entry name" value="UPF0353/GerABKA_families"/>
</dbReference>